<proteinExistence type="inferred from homology"/>
<feature type="transmembrane region" description="Helical" evidence="2">
    <location>
        <begin position="21"/>
        <end position="43"/>
    </location>
</feature>
<evidence type="ECO:0000256" key="1">
    <source>
        <dbReference type="ARBA" id="ARBA00010213"/>
    </source>
</evidence>
<dbReference type="Proteomes" id="UP000887567">
    <property type="component" value="Unplaced"/>
</dbReference>
<reference evidence="3" key="1">
    <citation type="submission" date="2022-11" db="UniProtKB">
        <authorList>
            <consortium name="EnsemblMetazoa"/>
        </authorList>
    </citation>
    <scope>IDENTIFICATION</scope>
</reference>
<dbReference type="Pfam" id="PF03283">
    <property type="entry name" value="PAE"/>
    <property type="match status" value="1"/>
</dbReference>
<keyword evidence="2" id="KW-1133">Transmembrane helix</keyword>
<dbReference type="AlphaFoldDB" id="A0A913X6K1"/>
<dbReference type="OMA" id="MEREIVF"/>
<dbReference type="OrthoDB" id="2015280at2759"/>
<sequence length="478" mass="54167">MASGERSAAVIPKNYTTQGQIKTMIFSSCLGSFITIIVISFLLRNTAFINIYLTNNNVPTSDSVGTQSETTEERVKRSYATEAKLILLPYAAKKGAVCLDGSPPGYYYRAGFGKGVGNWIIHFFGGAWCFDEKACLQRSKTVLGSSTFFPPHPPKLQGILSSNPKTNPDFYNWNLVMMCYCDGASFSGYRREPVRVNGEYIYLRGRRILEVIFEELMQSDFRNARRVLLTGTSAGGLAVIIHSDFIRSLLPSSTDVRAVSDSGYFVDVPSVDGGNIVNRHFKKMFDVHNSAIGINEECVRSAVPRYRWKCLFPQHTLRFLHTPIFILQSAFDAWQMIHIRGINCQVPNFDFFTEKRSHVTKRSSENQARHKSWAYKHIHGIYCKPPECTERELADMLEFRNLTLRALAPVIRSRDSGLYLTSCMEHSQSLYDDTWTDVYINEVSIAQAISNWCFGRTDFHYHVDCGSFSCNPTCSSVW</sequence>
<comment type="similarity">
    <text evidence="1">Belongs to the pectinacetylesterase family. Notum subfamily.</text>
</comment>
<keyword evidence="2" id="KW-0812">Transmembrane</keyword>
<dbReference type="KEGG" id="epa:110238412"/>
<evidence type="ECO:0000313" key="3">
    <source>
        <dbReference type="EnsemblMetazoa" id="XP_020899744.1"/>
    </source>
</evidence>
<accession>A0A913X6K1</accession>
<keyword evidence="4" id="KW-1185">Reference proteome</keyword>
<dbReference type="GO" id="GO:0016787">
    <property type="term" value="F:hydrolase activity"/>
    <property type="evidence" value="ECO:0007669"/>
    <property type="project" value="InterPro"/>
</dbReference>
<evidence type="ECO:0000256" key="2">
    <source>
        <dbReference type="SAM" id="Phobius"/>
    </source>
</evidence>
<evidence type="ECO:0008006" key="5">
    <source>
        <dbReference type="Google" id="ProtNLM"/>
    </source>
</evidence>
<dbReference type="PANTHER" id="PTHR21562">
    <property type="entry name" value="NOTUM-RELATED"/>
    <property type="match status" value="1"/>
</dbReference>
<organism evidence="3 4">
    <name type="scientific">Exaiptasia diaphana</name>
    <name type="common">Tropical sea anemone</name>
    <name type="synonym">Aiptasia pulchella</name>
    <dbReference type="NCBI Taxonomy" id="2652724"/>
    <lineage>
        <taxon>Eukaryota</taxon>
        <taxon>Metazoa</taxon>
        <taxon>Cnidaria</taxon>
        <taxon>Anthozoa</taxon>
        <taxon>Hexacorallia</taxon>
        <taxon>Actiniaria</taxon>
        <taxon>Aiptasiidae</taxon>
        <taxon>Exaiptasia</taxon>
    </lineage>
</organism>
<evidence type="ECO:0000313" key="4">
    <source>
        <dbReference type="Proteomes" id="UP000887567"/>
    </source>
</evidence>
<dbReference type="EnsemblMetazoa" id="XM_021044085.2">
    <property type="protein sequence ID" value="XP_020899744.1"/>
    <property type="gene ID" value="LOC110238412"/>
</dbReference>
<keyword evidence="2" id="KW-0472">Membrane</keyword>
<dbReference type="PANTHER" id="PTHR21562:SF67">
    <property type="entry name" value="PECTIN ACETYLESTERASE"/>
    <property type="match status" value="1"/>
</dbReference>
<protein>
    <recommendedName>
        <fullName evidence="5">Pectin acetylesterase</fullName>
    </recommendedName>
</protein>
<dbReference type="GeneID" id="110238412"/>
<name>A0A913X6K1_EXADI</name>
<dbReference type="InterPro" id="IPR004963">
    <property type="entry name" value="PAE/NOTUM"/>
</dbReference>
<dbReference type="RefSeq" id="XP_020899744.1">
    <property type="nucleotide sequence ID" value="XM_021044085.2"/>
</dbReference>